<evidence type="ECO:0000256" key="9">
    <source>
        <dbReference type="ARBA" id="ARBA00023065"/>
    </source>
</evidence>
<keyword evidence="8" id="KW-0625">Polysaccharide transport</keyword>
<evidence type="ECO:0000256" key="8">
    <source>
        <dbReference type="ARBA" id="ARBA00023047"/>
    </source>
</evidence>
<dbReference type="GO" id="GO:0015159">
    <property type="term" value="F:polysaccharide transmembrane transporter activity"/>
    <property type="evidence" value="ECO:0007669"/>
    <property type="project" value="InterPro"/>
</dbReference>
<keyword evidence="9" id="KW-0406">Ion transport</keyword>
<keyword evidence="5" id="KW-0762">Sugar transport</keyword>
<evidence type="ECO:0000256" key="7">
    <source>
        <dbReference type="ARBA" id="ARBA00022729"/>
    </source>
</evidence>
<evidence type="ECO:0000259" key="16">
    <source>
        <dbReference type="Pfam" id="PF22461"/>
    </source>
</evidence>
<sequence>MTESASIPVSSGDANTPATELQLPISDININLIRQQEIARHADAENDLRVLMTRAHPYTIGQGDVLQINVWDHPELVPTGTAPVNSTRLADPAPGFVVDQLGNIQFPYVGTLHVADLRPDEAQARLLEALSKSYKEPQLTLRVASFRAKDVYVDGEVKAPGLLQLNDIPMTLLEAVNRAGGFSLNADQSRLTLLRAGISHPISLTEMLDKNVSPASIMLQAGDVLRVPGRDDNGIFVMGEVNKPALALPMKTGKLTLSQALAQAGSINSNTADAKELYVIRGIATDKPQVFHLNAHNPVAMTLASEFELLPKDVVYVDGNGLVRLSRILSLLLPAYNAGIAATVLTR</sequence>
<dbReference type="GO" id="GO:0015288">
    <property type="term" value="F:porin activity"/>
    <property type="evidence" value="ECO:0007669"/>
    <property type="project" value="UniProtKB-KW"/>
</dbReference>
<evidence type="ECO:0000256" key="3">
    <source>
        <dbReference type="ARBA" id="ARBA00022448"/>
    </source>
</evidence>
<name>A0A160FWP8_9BURK</name>
<evidence type="ECO:0000256" key="12">
    <source>
        <dbReference type="ARBA" id="ARBA00023139"/>
    </source>
</evidence>
<dbReference type="InterPro" id="IPR049712">
    <property type="entry name" value="Poly_export"/>
</dbReference>
<dbReference type="AlphaFoldDB" id="A0A160FWP8"/>
<evidence type="ECO:0000313" key="18">
    <source>
        <dbReference type="Proteomes" id="UP000076852"/>
    </source>
</evidence>
<dbReference type="Proteomes" id="UP000076852">
    <property type="component" value="Chromosome 2"/>
</dbReference>
<evidence type="ECO:0000256" key="11">
    <source>
        <dbReference type="ARBA" id="ARBA00023136"/>
    </source>
</evidence>
<reference evidence="17 18" key="1">
    <citation type="journal article" date="2016" name="Gene">
        <title>PacBio SMRT assembly of a complex multi-replicon genome reveals chlorocatechol degradative operon in a region of genome plasticity.</title>
        <authorList>
            <person name="Ricker N."/>
            <person name="Shen S.Y."/>
            <person name="Goordial J."/>
            <person name="Jin S."/>
            <person name="Fulthorpe R.R."/>
        </authorList>
    </citation>
    <scope>NUCLEOTIDE SEQUENCE [LARGE SCALE GENOMIC DNA]</scope>
    <source>
        <strain evidence="17 18">OLGA172</strain>
    </source>
</reference>
<proteinExistence type="inferred from homology"/>
<feature type="domain" description="Polysaccharide export protein N-terminal" evidence="15">
    <location>
        <begin position="55"/>
        <end position="143"/>
    </location>
</feature>
<keyword evidence="7" id="KW-0732">Signal</keyword>
<dbReference type="GO" id="GO:0009279">
    <property type="term" value="C:cell outer membrane"/>
    <property type="evidence" value="ECO:0007669"/>
    <property type="project" value="UniProtKB-SubCell"/>
</dbReference>
<dbReference type="Gene3D" id="3.30.1950.10">
    <property type="entry name" value="wza like domain"/>
    <property type="match status" value="1"/>
</dbReference>
<gene>
    <name evidence="17" type="ORF">AYM40_33925</name>
</gene>
<feature type="domain" description="SLBB" evidence="16">
    <location>
        <begin position="235"/>
        <end position="317"/>
    </location>
</feature>
<dbReference type="EMBL" id="CP014579">
    <property type="protein sequence ID" value="ANB77672.1"/>
    <property type="molecule type" value="Genomic_DNA"/>
</dbReference>
<accession>A0A160FWP8</accession>
<protein>
    <submittedName>
        <fullName evidence="17">Sugar ABC transporter substrate-binding protein</fullName>
    </submittedName>
</protein>
<comment type="similarity">
    <text evidence="2">Belongs to the BexD/CtrA/VexA family.</text>
</comment>
<keyword evidence="18" id="KW-1185">Reference proteome</keyword>
<comment type="subcellular location">
    <subcellularLocation>
        <location evidence="1">Cell outer membrane</location>
        <topology evidence="1">Multi-pass membrane protein</topology>
    </subcellularLocation>
</comment>
<evidence type="ECO:0000256" key="10">
    <source>
        <dbReference type="ARBA" id="ARBA00023114"/>
    </source>
</evidence>
<evidence type="ECO:0000256" key="5">
    <source>
        <dbReference type="ARBA" id="ARBA00022597"/>
    </source>
</evidence>
<dbReference type="InterPro" id="IPR003715">
    <property type="entry name" value="Poly_export_N"/>
</dbReference>
<dbReference type="PANTHER" id="PTHR33619">
    <property type="entry name" value="POLYSACCHARIDE EXPORT PROTEIN GFCE-RELATED"/>
    <property type="match status" value="1"/>
</dbReference>
<keyword evidence="4" id="KW-1134">Transmembrane beta strand</keyword>
<dbReference type="STRING" id="1804984.AYM40_33925"/>
<dbReference type="KEGG" id="buz:AYM40_33925"/>
<evidence type="ECO:0000256" key="14">
    <source>
        <dbReference type="ARBA" id="ARBA00023288"/>
    </source>
</evidence>
<keyword evidence="6" id="KW-0812">Transmembrane</keyword>
<organism evidence="17 18">
    <name type="scientific">Paraburkholderia phytofirmans OLGA172</name>
    <dbReference type="NCBI Taxonomy" id="1417228"/>
    <lineage>
        <taxon>Bacteria</taxon>
        <taxon>Pseudomonadati</taxon>
        <taxon>Pseudomonadota</taxon>
        <taxon>Betaproteobacteria</taxon>
        <taxon>Burkholderiales</taxon>
        <taxon>Burkholderiaceae</taxon>
        <taxon>Paraburkholderia</taxon>
    </lineage>
</organism>
<dbReference type="GO" id="GO:0046930">
    <property type="term" value="C:pore complex"/>
    <property type="evidence" value="ECO:0007669"/>
    <property type="project" value="UniProtKB-KW"/>
</dbReference>
<keyword evidence="12" id="KW-0564">Palmitate</keyword>
<feature type="domain" description="SLBB" evidence="16">
    <location>
        <begin position="149"/>
        <end position="227"/>
    </location>
</feature>
<dbReference type="GO" id="GO:0006811">
    <property type="term" value="P:monoatomic ion transport"/>
    <property type="evidence" value="ECO:0007669"/>
    <property type="project" value="UniProtKB-KW"/>
</dbReference>
<dbReference type="Gene3D" id="3.10.560.10">
    <property type="entry name" value="Outer membrane lipoprotein wza domain like"/>
    <property type="match status" value="2"/>
</dbReference>
<evidence type="ECO:0000256" key="6">
    <source>
        <dbReference type="ARBA" id="ARBA00022692"/>
    </source>
</evidence>
<dbReference type="PANTHER" id="PTHR33619:SF3">
    <property type="entry name" value="POLYSACCHARIDE EXPORT PROTEIN GFCE-RELATED"/>
    <property type="match status" value="1"/>
</dbReference>
<keyword evidence="13" id="KW-0998">Cell outer membrane</keyword>
<keyword evidence="11" id="KW-0472">Membrane</keyword>
<evidence type="ECO:0000259" key="15">
    <source>
        <dbReference type="Pfam" id="PF02563"/>
    </source>
</evidence>
<dbReference type="Pfam" id="PF22461">
    <property type="entry name" value="SLBB_2"/>
    <property type="match status" value="2"/>
</dbReference>
<evidence type="ECO:0000256" key="1">
    <source>
        <dbReference type="ARBA" id="ARBA00004571"/>
    </source>
</evidence>
<dbReference type="Pfam" id="PF02563">
    <property type="entry name" value="Poly_export"/>
    <property type="match status" value="1"/>
</dbReference>
<evidence type="ECO:0000256" key="13">
    <source>
        <dbReference type="ARBA" id="ARBA00023237"/>
    </source>
</evidence>
<dbReference type="InterPro" id="IPR054765">
    <property type="entry name" value="SLBB_dom"/>
</dbReference>
<keyword evidence="3" id="KW-0813">Transport</keyword>
<evidence type="ECO:0000256" key="2">
    <source>
        <dbReference type="ARBA" id="ARBA00009450"/>
    </source>
</evidence>
<evidence type="ECO:0000313" key="17">
    <source>
        <dbReference type="EMBL" id="ANB77672.1"/>
    </source>
</evidence>
<keyword evidence="14" id="KW-0449">Lipoprotein</keyword>
<evidence type="ECO:0000256" key="4">
    <source>
        <dbReference type="ARBA" id="ARBA00022452"/>
    </source>
</evidence>
<keyword evidence="10" id="KW-0626">Porin</keyword>